<evidence type="ECO:0000313" key="2">
    <source>
        <dbReference type="EMBL" id="VEG75134.1"/>
    </source>
</evidence>
<evidence type="ECO:0000256" key="1">
    <source>
        <dbReference type="SAM" id="Phobius"/>
    </source>
</evidence>
<dbReference type="KEGG" id="asla:NCTC11923_01788"/>
<keyword evidence="1" id="KW-0472">Membrane</keyword>
<proteinExistence type="predicted"/>
<reference evidence="2 3" key="1">
    <citation type="submission" date="2018-12" db="EMBL/GenBank/DDBJ databases">
        <authorList>
            <consortium name="Pathogen Informatics"/>
        </authorList>
    </citation>
    <scope>NUCLEOTIDE SEQUENCE [LARGE SCALE GENOMIC DNA]</scope>
    <source>
        <strain evidence="2 3">NCTC11923</strain>
    </source>
</reference>
<dbReference type="Proteomes" id="UP000276899">
    <property type="component" value="Chromosome"/>
</dbReference>
<protein>
    <submittedName>
        <fullName evidence="2">Uncharacterized protein</fullName>
    </submittedName>
</protein>
<gene>
    <name evidence="2" type="ORF">NCTC11923_01788</name>
</gene>
<feature type="transmembrane region" description="Helical" evidence="1">
    <location>
        <begin position="37"/>
        <end position="57"/>
    </location>
</feature>
<evidence type="ECO:0000313" key="3">
    <source>
        <dbReference type="Proteomes" id="UP000276899"/>
    </source>
</evidence>
<dbReference type="EMBL" id="LR134363">
    <property type="protein sequence ID" value="VEG75134.1"/>
    <property type="molecule type" value="Genomic_DNA"/>
</dbReference>
<name>A0A3S4SU59_9ACTO</name>
<sequence length="65" mass="6998">MRHCIQKWPNIYIFPITFAPVGALTHPDQSPKEAQSGAVMAFILALSATVVTAYGPARATARKEG</sequence>
<keyword evidence="1" id="KW-0812">Transmembrane</keyword>
<keyword evidence="1" id="KW-1133">Transmembrane helix</keyword>
<accession>A0A3S4SU59</accession>
<keyword evidence="3" id="KW-1185">Reference proteome</keyword>
<dbReference type="AlphaFoldDB" id="A0A3S4SU59"/>
<organism evidence="2 3">
    <name type="scientific">Actinomyces slackii</name>
    <dbReference type="NCBI Taxonomy" id="52774"/>
    <lineage>
        <taxon>Bacteria</taxon>
        <taxon>Bacillati</taxon>
        <taxon>Actinomycetota</taxon>
        <taxon>Actinomycetes</taxon>
        <taxon>Actinomycetales</taxon>
        <taxon>Actinomycetaceae</taxon>
        <taxon>Actinomyces</taxon>
    </lineage>
</organism>